<evidence type="ECO:0000256" key="1">
    <source>
        <dbReference type="ARBA" id="ARBA00022884"/>
    </source>
</evidence>
<dbReference type="STRING" id="1764295.A0A5B8MLT0"/>
<dbReference type="InterPro" id="IPR012677">
    <property type="entry name" value="Nucleotide-bd_a/b_plait_sf"/>
</dbReference>
<protein>
    <submittedName>
        <fullName evidence="6">RNA-binding domain-containing protein</fullName>
    </submittedName>
</protein>
<gene>
    <name evidence="6" type="ORF">A3770_05p39250</name>
    <name evidence="5" type="ORF">CPRI1469_LOCUS6555</name>
</gene>
<organism evidence="6 7">
    <name type="scientific">Chloropicon primus</name>
    <dbReference type="NCBI Taxonomy" id="1764295"/>
    <lineage>
        <taxon>Eukaryota</taxon>
        <taxon>Viridiplantae</taxon>
        <taxon>Chlorophyta</taxon>
        <taxon>Chloropicophyceae</taxon>
        <taxon>Chloropicales</taxon>
        <taxon>Chloropicaceae</taxon>
        <taxon>Chloropicon</taxon>
    </lineage>
</organism>
<feature type="compositionally biased region" description="Pro residues" evidence="3">
    <location>
        <begin position="37"/>
        <end position="54"/>
    </location>
</feature>
<dbReference type="InterPro" id="IPR050825">
    <property type="entry name" value="RBM42_RBP45_47-like"/>
</dbReference>
<dbReference type="PANTHER" id="PTHR47640">
    <property type="entry name" value="TRNA SELENOCYSTEINE 1-ASSOCIATED PROTEIN 1-RELATED-RELATED"/>
    <property type="match status" value="1"/>
</dbReference>
<dbReference type="PROSITE" id="PS50102">
    <property type="entry name" value="RRM"/>
    <property type="match status" value="1"/>
</dbReference>
<name>A0A5B8MLT0_9CHLO</name>
<dbReference type="GO" id="GO:0003729">
    <property type="term" value="F:mRNA binding"/>
    <property type="evidence" value="ECO:0007669"/>
    <property type="project" value="InterPro"/>
</dbReference>
<evidence type="ECO:0000313" key="7">
    <source>
        <dbReference type="Proteomes" id="UP000316726"/>
    </source>
</evidence>
<dbReference type="CDD" id="cd12383">
    <property type="entry name" value="RRM_RBM42"/>
    <property type="match status" value="1"/>
</dbReference>
<dbReference type="SMART" id="SM00360">
    <property type="entry name" value="RRM"/>
    <property type="match status" value="1"/>
</dbReference>
<dbReference type="InterPro" id="IPR035979">
    <property type="entry name" value="RBD_domain_sf"/>
</dbReference>
<evidence type="ECO:0000313" key="6">
    <source>
        <dbReference type="EMBL" id="QDZ21407.1"/>
    </source>
</evidence>
<reference evidence="5" key="2">
    <citation type="submission" date="2021-01" db="EMBL/GenBank/DDBJ databases">
        <authorList>
            <person name="Corre E."/>
            <person name="Pelletier E."/>
            <person name="Niang G."/>
            <person name="Scheremetjew M."/>
            <person name="Finn R."/>
            <person name="Kale V."/>
            <person name="Holt S."/>
            <person name="Cochrane G."/>
            <person name="Meng A."/>
            <person name="Brown T."/>
            <person name="Cohen L."/>
        </authorList>
    </citation>
    <scope>NUCLEOTIDE SEQUENCE</scope>
    <source>
        <strain evidence="5">CCMP1205</strain>
    </source>
</reference>
<reference evidence="6 7" key="1">
    <citation type="submission" date="2018-07" db="EMBL/GenBank/DDBJ databases">
        <title>The complete nuclear genome of the prasinophyte Chloropicon primus (CCMP1205).</title>
        <authorList>
            <person name="Pombert J.-F."/>
            <person name="Otis C."/>
            <person name="Turmel M."/>
            <person name="Lemieux C."/>
        </authorList>
    </citation>
    <scope>NUCLEOTIDE SEQUENCE [LARGE SCALE GENOMIC DNA]</scope>
    <source>
        <strain evidence="6 7">CCMP1205</strain>
    </source>
</reference>
<dbReference type="PANTHER" id="PTHR47640:SF11">
    <property type="entry name" value="RNA-BINDING PROTEIN 42"/>
    <property type="match status" value="1"/>
</dbReference>
<evidence type="ECO:0000259" key="4">
    <source>
        <dbReference type="PROSITE" id="PS50102"/>
    </source>
</evidence>
<dbReference type="Pfam" id="PF00076">
    <property type="entry name" value="RRM_1"/>
    <property type="match status" value="1"/>
</dbReference>
<sequence>MATDGEDAFAAFMGEVNELSEKADRKGETAEEAEAAPAPPAQKKSPPPPRPPPAKASARTPMATVASAPKPATKREGGSAPYYVQPGVGSHQSSGAKSIMERDYEKLQEAARYKSGLQGQGGGAGAESGMGRTREELVMHRTSPQGGCIYRKDRAEPSQKVFVREIGGEKWVDPTLGEWPENDFRLFAGDLGPEVTDDLLAQTFSRYKSFNKAKVVKEKRTQKSRGFGFVSFADGADFAKALREMNGKYIGNRPCKLKKSDWKQRGTNHSKSLAAGRGIQKKFRKNSKKHLNF</sequence>
<dbReference type="EMBL" id="HBHL01009786">
    <property type="protein sequence ID" value="CAD9717693.1"/>
    <property type="molecule type" value="Transcribed_RNA"/>
</dbReference>
<proteinExistence type="predicted"/>
<dbReference type="AlphaFoldDB" id="A0A5B8MLT0"/>
<keyword evidence="7" id="KW-1185">Reference proteome</keyword>
<evidence type="ECO:0000256" key="2">
    <source>
        <dbReference type="PROSITE-ProRule" id="PRU00176"/>
    </source>
</evidence>
<dbReference type="OrthoDB" id="1749473at2759"/>
<accession>A0A5B8MLT0</accession>
<feature type="compositionally biased region" description="Basic residues" evidence="3">
    <location>
        <begin position="279"/>
        <end position="293"/>
    </location>
</feature>
<feature type="domain" description="RRM" evidence="4">
    <location>
        <begin position="184"/>
        <end position="262"/>
    </location>
</feature>
<dbReference type="SUPFAM" id="SSF54928">
    <property type="entry name" value="RNA-binding domain, RBD"/>
    <property type="match status" value="1"/>
</dbReference>
<feature type="region of interest" description="Disordered" evidence="3">
    <location>
        <begin position="1"/>
        <end position="98"/>
    </location>
</feature>
<dbReference type="Proteomes" id="UP000316726">
    <property type="component" value="Chromosome 5"/>
</dbReference>
<evidence type="ECO:0000256" key="3">
    <source>
        <dbReference type="SAM" id="MobiDB-lite"/>
    </source>
</evidence>
<evidence type="ECO:0000313" key="5">
    <source>
        <dbReference type="EMBL" id="CAD9717693.1"/>
    </source>
</evidence>
<keyword evidence="1 2" id="KW-0694">RNA-binding</keyword>
<feature type="compositionally biased region" description="Basic and acidic residues" evidence="3">
    <location>
        <begin position="19"/>
        <end position="29"/>
    </location>
</feature>
<dbReference type="InterPro" id="IPR000504">
    <property type="entry name" value="RRM_dom"/>
</dbReference>
<feature type="region of interest" description="Disordered" evidence="3">
    <location>
        <begin position="260"/>
        <end position="293"/>
    </location>
</feature>
<dbReference type="Gene3D" id="3.30.70.330">
    <property type="match status" value="1"/>
</dbReference>
<dbReference type="EMBL" id="CP031038">
    <property type="protein sequence ID" value="QDZ21407.1"/>
    <property type="molecule type" value="Genomic_DNA"/>
</dbReference>
<dbReference type="InterPro" id="IPR034215">
    <property type="entry name" value="RBM42_RRM"/>
</dbReference>